<dbReference type="PANTHER" id="PTHR30441:SF4">
    <property type="entry name" value="PROTEIN ASMA"/>
    <property type="match status" value="1"/>
</dbReference>
<keyword evidence="3" id="KW-1185">Reference proteome</keyword>
<evidence type="ECO:0000313" key="3">
    <source>
        <dbReference type="Proteomes" id="UP000242757"/>
    </source>
</evidence>
<reference evidence="2 3" key="1">
    <citation type="submission" date="2017-08" db="EMBL/GenBank/DDBJ databases">
        <title>A Genome Sequence of Oceanimonas doudoroffii ATCC 27123T.</title>
        <authorList>
            <person name="Brennan M.A."/>
            <person name="Maclea K.S."/>
            <person name="Mcclelland W.D."/>
            <person name="Trachtenberg A.M."/>
        </authorList>
    </citation>
    <scope>NUCLEOTIDE SEQUENCE [LARGE SCALE GENOMIC DNA]</scope>
    <source>
        <strain evidence="2 3">ATCC 27123</strain>
    </source>
</reference>
<sequence length="651" mass="70398">MKKWLYALAVLVLVLLLGAFALTRLVDTDRIKRLLVEQTREKTGRTLVIEGDLSWRFFPSVGFTLGKTALLNPAGFEQGATLSVGEVSLDVALQPLLDNRLEVGHAVLRNARLHLITRKDGSTNLDDLQRLSKREAAAPDAETTEPDVNESAPDQARRLEFVSLAGVKVVDAEVLLQDERNAGLTRLNRVNLTLDRFAPGEEVPFGFSSNLFSDAVQGNVNAEGRLWLSPEYDRLRLDDLLVSLGATGRAVPGNKELTLSGDLAYHIANKQAAFTGVNMTVGSLALDGELNVNHAPDVPQIRFDLHTPLLDLEQLSAEWSSEQGGAVSGAAATDNHAEVPAEGASLPPSVASSEPDLSILKTLDVQGRLSADQLKVQGMEMENLELNIKVRQGKASAEQISARLYDGTLNGTVSLNANPTPARFALQTELKGVDGYQLLNNAAGMDSLEGRASVDLNVTGRGLSSQAIKESLAGTSRVEFADGALRGINIAAMIRRAYAQVKGQPVMEEQEAQKTDFSALTADFAIGEGKVSTDNLRLASPLLRVRGEGETSLLNDSLDVLLNTSIVGTLKGQDGETLDELKNITVPVRISGSYKEPRYSLDMQRVFDLYLKEKAGKEAERLQRKLDEKLNGELGDKINEKLPGLLDKLGL</sequence>
<dbReference type="EMBL" id="NBIM01000001">
    <property type="protein sequence ID" value="OXY82642.1"/>
    <property type="molecule type" value="Genomic_DNA"/>
</dbReference>
<comment type="caution">
    <text evidence="2">The sequence shown here is derived from an EMBL/GenBank/DDBJ whole genome shotgun (WGS) entry which is preliminary data.</text>
</comment>
<dbReference type="GO" id="GO:0005886">
    <property type="term" value="C:plasma membrane"/>
    <property type="evidence" value="ECO:0007669"/>
    <property type="project" value="TreeGrafter"/>
</dbReference>
<name>A0A233RGW9_9GAMM</name>
<dbReference type="GO" id="GO:0090313">
    <property type="term" value="P:regulation of protein targeting to membrane"/>
    <property type="evidence" value="ECO:0007669"/>
    <property type="project" value="TreeGrafter"/>
</dbReference>
<dbReference type="RefSeq" id="WP_094199422.1">
    <property type="nucleotide sequence ID" value="NZ_NBIM01000001.1"/>
</dbReference>
<dbReference type="Proteomes" id="UP000242757">
    <property type="component" value="Unassembled WGS sequence"/>
</dbReference>
<protein>
    <submittedName>
        <fullName evidence="2">AsmA family protein</fullName>
    </submittedName>
</protein>
<feature type="domain" description="AsmA" evidence="1">
    <location>
        <begin position="270"/>
        <end position="534"/>
    </location>
</feature>
<evidence type="ECO:0000313" key="2">
    <source>
        <dbReference type="EMBL" id="OXY82642.1"/>
    </source>
</evidence>
<feature type="domain" description="AsmA" evidence="1">
    <location>
        <begin position="1"/>
        <end position="200"/>
    </location>
</feature>
<dbReference type="AlphaFoldDB" id="A0A233RGW9"/>
<proteinExistence type="predicted"/>
<dbReference type="PANTHER" id="PTHR30441">
    <property type="entry name" value="DUF748 DOMAIN-CONTAINING PROTEIN"/>
    <property type="match status" value="1"/>
</dbReference>
<dbReference type="InterPro" id="IPR052894">
    <property type="entry name" value="AsmA-related"/>
</dbReference>
<dbReference type="Pfam" id="PF05170">
    <property type="entry name" value="AsmA"/>
    <property type="match status" value="2"/>
</dbReference>
<dbReference type="InterPro" id="IPR007844">
    <property type="entry name" value="AsmA"/>
</dbReference>
<dbReference type="OrthoDB" id="9766390at2"/>
<gene>
    <name evidence="2" type="ORF">B6S08_03745</name>
</gene>
<accession>A0A233RGW9</accession>
<organism evidence="2 3">
    <name type="scientific">Oceanimonas doudoroffii</name>
    <dbReference type="NCBI Taxonomy" id="84158"/>
    <lineage>
        <taxon>Bacteria</taxon>
        <taxon>Pseudomonadati</taxon>
        <taxon>Pseudomonadota</taxon>
        <taxon>Gammaproteobacteria</taxon>
        <taxon>Aeromonadales</taxon>
        <taxon>Aeromonadaceae</taxon>
        <taxon>Oceanimonas</taxon>
    </lineage>
</organism>
<evidence type="ECO:0000259" key="1">
    <source>
        <dbReference type="Pfam" id="PF05170"/>
    </source>
</evidence>